<dbReference type="InterPro" id="IPR039196">
    <property type="entry name" value="Fmc1"/>
</dbReference>
<proteinExistence type="predicted"/>
<evidence type="ECO:0000256" key="1">
    <source>
        <dbReference type="SAM" id="MobiDB-lite"/>
    </source>
</evidence>
<evidence type="ECO:0000313" key="2">
    <source>
        <dbReference type="EMBL" id="CDR41860.1"/>
    </source>
</evidence>
<sequence length="142" mass="15980">MASLPQLYRSTLRQFVKNSIHPRSARSPSIPSHLRVLFESGRTIEAGSAAASKFERDVENMVVFLRARRIHKELVDRYNPTHDMSQAERIEATAHRVGLQGPVEYDASNPRPLPMEGETEGEQGKEQENGKGSLQTMFAPQH</sequence>
<feature type="region of interest" description="Disordered" evidence="1">
    <location>
        <begin position="98"/>
        <end position="142"/>
    </location>
</feature>
<dbReference type="GO" id="GO:0033615">
    <property type="term" value="P:mitochondrial proton-transporting ATP synthase complex assembly"/>
    <property type="evidence" value="ECO:0007669"/>
    <property type="project" value="InterPro"/>
</dbReference>
<protein>
    <submittedName>
        <fullName evidence="2">RHTO0S06e07206g1_1</fullName>
    </submittedName>
</protein>
<dbReference type="EMBL" id="LK052941">
    <property type="protein sequence ID" value="CDR41860.1"/>
    <property type="molecule type" value="Genomic_DNA"/>
</dbReference>
<feature type="compositionally biased region" description="Polar residues" evidence="1">
    <location>
        <begin position="133"/>
        <end position="142"/>
    </location>
</feature>
<dbReference type="PANTHER" id="PTHR28015">
    <property type="entry name" value="ATP SYNTHASE ASSEMBLY FACTOR FMC1, MITOCHONDRIAL"/>
    <property type="match status" value="1"/>
</dbReference>
<organism evidence="2">
    <name type="scientific">Rhodotorula toruloides</name>
    <name type="common">Yeast</name>
    <name type="synonym">Rhodosporidium toruloides</name>
    <dbReference type="NCBI Taxonomy" id="5286"/>
    <lineage>
        <taxon>Eukaryota</taxon>
        <taxon>Fungi</taxon>
        <taxon>Dikarya</taxon>
        <taxon>Basidiomycota</taxon>
        <taxon>Pucciniomycotina</taxon>
        <taxon>Microbotryomycetes</taxon>
        <taxon>Sporidiobolales</taxon>
        <taxon>Sporidiobolaceae</taxon>
        <taxon>Rhodotorula</taxon>
    </lineage>
</organism>
<reference evidence="2" key="1">
    <citation type="journal article" date="2014" name="Genome Announc.">
        <title>Draft genome sequence of Rhodosporidium toruloides CECT1137, an oleaginous yeast of biotechnological interest.</title>
        <authorList>
            <person name="Morin N."/>
            <person name="Calcas X."/>
            <person name="Devillers H."/>
            <person name="Durrens P."/>
            <person name="Sherman D.J."/>
            <person name="Nicaud J.-M."/>
            <person name="Neuveglise C."/>
        </authorList>
    </citation>
    <scope>NUCLEOTIDE SEQUENCE</scope>
    <source>
        <strain evidence="2">CECT1137</strain>
    </source>
</reference>
<dbReference type="PANTHER" id="PTHR28015:SF1">
    <property type="entry name" value="ATP SYNTHASE ASSEMBLY FACTOR FMC1, MITOCHONDRIAL"/>
    <property type="match status" value="1"/>
</dbReference>
<gene>
    <name evidence="2" type="ORF">RHTO0S_06e07206g</name>
</gene>
<dbReference type="OrthoDB" id="15893at2759"/>
<dbReference type="Pfam" id="PF13233">
    <property type="entry name" value="Complex1_LYR_2"/>
    <property type="match status" value="1"/>
</dbReference>
<dbReference type="AlphaFoldDB" id="A0A061B4B1"/>
<dbReference type="GO" id="GO:0005759">
    <property type="term" value="C:mitochondrial matrix"/>
    <property type="evidence" value="ECO:0007669"/>
    <property type="project" value="TreeGrafter"/>
</dbReference>
<accession>A0A061B4B1</accession>
<name>A0A061B4B1_RHOTO</name>